<gene>
    <name evidence="1" type="ORF">ACI1P1_13750</name>
</gene>
<evidence type="ECO:0000313" key="2">
    <source>
        <dbReference type="Proteomes" id="UP001631969"/>
    </source>
</evidence>
<proteinExistence type="predicted"/>
<accession>A0ACC7P162</accession>
<name>A0ACC7P162_9BACL</name>
<dbReference type="EMBL" id="JBJURJ010000008">
    <property type="protein sequence ID" value="MFM9329354.1"/>
    <property type="molecule type" value="Genomic_DNA"/>
</dbReference>
<protein>
    <submittedName>
        <fullName evidence="1">DUF6985 domain-containing protein</fullName>
    </submittedName>
</protein>
<reference evidence="1" key="1">
    <citation type="submission" date="2024-12" db="EMBL/GenBank/DDBJ databases">
        <authorList>
            <person name="Wu N."/>
        </authorList>
    </citation>
    <scope>NUCLEOTIDE SEQUENCE</scope>
    <source>
        <strain evidence="1">P15</strain>
    </source>
</reference>
<organism evidence="1 2">
    <name type="scientific">Paenibacillus mesotrionivorans</name>
    <dbReference type="NCBI Taxonomy" id="3160968"/>
    <lineage>
        <taxon>Bacteria</taxon>
        <taxon>Bacillati</taxon>
        <taxon>Bacillota</taxon>
        <taxon>Bacilli</taxon>
        <taxon>Bacillales</taxon>
        <taxon>Paenibacillaceae</taxon>
        <taxon>Paenibacillus</taxon>
    </lineage>
</organism>
<sequence>MLNNGLLNPENFEIDEDCCEDGETCIEACNRLIEKWTPELENEMLEAFIKLYYAEMYEQWGPDDEEESTAYWQEIKSPADLIRHTGTDVTLYALEDGIYARSKTEEDKYESQNVDVCVILSLNCPWDEEHGWAAVFVDEKFVKVDRDIVDAVWLD</sequence>
<comment type="caution">
    <text evidence="1">The sequence shown here is derived from an EMBL/GenBank/DDBJ whole genome shotgun (WGS) entry which is preliminary data.</text>
</comment>
<dbReference type="Proteomes" id="UP001631969">
    <property type="component" value="Unassembled WGS sequence"/>
</dbReference>
<keyword evidence="2" id="KW-1185">Reference proteome</keyword>
<evidence type="ECO:0000313" key="1">
    <source>
        <dbReference type="EMBL" id="MFM9329354.1"/>
    </source>
</evidence>